<comment type="caution">
    <text evidence="1">The sequence shown here is derived from an EMBL/GenBank/DDBJ whole genome shotgun (WGS) entry which is preliminary data.</text>
</comment>
<organism evidence="1">
    <name type="scientific">Picea glauca</name>
    <name type="common">White spruce</name>
    <name type="synonym">Pinus glauca</name>
    <dbReference type="NCBI Taxonomy" id="3330"/>
    <lineage>
        <taxon>Eukaryota</taxon>
        <taxon>Viridiplantae</taxon>
        <taxon>Streptophyta</taxon>
        <taxon>Embryophyta</taxon>
        <taxon>Tracheophyta</taxon>
        <taxon>Spermatophyta</taxon>
        <taxon>Pinopsida</taxon>
        <taxon>Pinidae</taxon>
        <taxon>Conifers I</taxon>
        <taxon>Pinales</taxon>
        <taxon>Pinaceae</taxon>
        <taxon>Picea</taxon>
    </lineage>
</organism>
<dbReference type="AlphaFoldDB" id="A0A101M033"/>
<protein>
    <submittedName>
        <fullName evidence="1">Uncharacterized protein</fullName>
    </submittedName>
</protein>
<keyword evidence="1" id="KW-0496">Mitochondrion</keyword>
<reference evidence="1" key="1">
    <citation type="journal article" date="2015" name="Genome Biol. Evol.">
        <title>Organellar Genomes of White Spruce (Picea glauca): Assembly and Annotation.</title>
        <authorList>
            <person name="Jackman S.D."/>
            <person name="Warren R.L."/>
            <person name="Gibb E.A."/>
            <person name="Vandervalk B.P."/>
            <person name="Mohamadi H."/>
            <person name="Chu J."/>
            <person name="Raymond A."/>
            <person name="Pleasance S."/>
            <person name="Coope R."/>
            <person name="Wildung M.R."/>
            <person name="Ritland C.E."/>
            <person name="Bousquet J."/>
            <person name="Jones S.J."/>
            <person name="Bohlmann J."/>
            <person name="Birol I."/>
        </authorList>
    </citation>
    <scope>NUCLEOTIDE SEQUENCE [LARGE SCALE GENOMIC DNA]</scope>
    <source>
        <tissue evidence="1">Flushing bud</tissue>
    </source>
</reference>
<proteinExistence type="predicted"/>
<accession>A0A101M033</accession>
<name>A0A101M033_PICGL</name>
<evidence type="ECO:0000313" key="1">
    <source>
        <dbReference type="EMBL" id="KUM48489.1"/>
    </source>
</evidence>
<gene>
    <name evidence="1" type="ORF">ABT39_MTgene4504</name>
</gene>
<dbReference type="EMBL" id="LKAM01000005">
    <property type="protein sequence ID" value="KUM48489.1"/>
    <property type="molecule type" value="Genomic_DNA"/>
</dbReference>
<geneLocation type="mitochondrion" evidence="1"/>
<sequence length="68" mass="7696">MLFGKILLSFANHTKRRGGFTTLITPNLAYAAIRWCIDPEQPIIRVLFHLDGHILGLDNLFTSNDAKE</sequence>